<dbReference type="RefSeq" id="WP_165189556.1">
    <property type="nucleotide sequence ID" value="NZ_LR699554.1"/>
</dbReference>
<proteinExistence type="predicted"/>
<dbReference type="PANTHER" id="PTHR32305:SF15">
    <property type="entry name" value="PROTEIN RHSA-RELATED"/>
    <property type="match status" value="1"/>
</dbReference>
<dbReference type="InterPro" id="IPR022385">
    <property type="entry name" value="Rhs_assc_core"/>
</dbReference>
<accession>A0A5Q4Z3V5</accession>
<dbReference type="InterPro" id="IPR029108">
    <property type="entry name" value="Ntox37-like_C"/>
</dbReference>
<feature type="domain" description="DUF6531" evidence="4">
    <location>
        <begin position="125"/>
        <end position="205"/>
    </location>
</feature>
<evidence type="ECO:0000259" key="3">
    <source>
        <dbReference type="Pfam" id="PF15535"/>
    </source>
</evidence>
<evidence type="ECO:0000313" key="7">
    <source>
        <dbReference type="Proteomes" id="UP000325811"/>
    </source>
</evidence>
<dbReference type="PANTHER" id="PTHR32305">
    <property type="match status" value="1"/>
</dbReference>
<gene>
    <name evidence="6" type="ORF">PDMSB3_3292</name>
</gene>
<dbReference type="InterPro" id="IPR056823">
    <property type="entry name" value="TEN-like_YD-shell"/>
</dbReference>
<evidence type="ECO:0000256" key="1">
    <source>
        <dbReference type="ARBA" id="ARBA00022737"/>
    </source>
</evidence>
<dbReference type="AlphaFoldDB" id="A0A5Q4Z3V5"/>
<dbReference type="Pfam" id="PF25023">
    <property type="entry name" value="TEN_YD-shell"/>
    <property type="match status" value="2"/>
</dbReference>
<reference evidence="6 7" key="1">
    <citation type="submission" date="2019-08" db="EMBL/GenBank/DDBJ databases">
        <authorList>
            <person name="Herpell B J."/>
        </authorList>
    </citation>
    <scope>NUCLEOTIDE SEQUENCE [LARGE SCALE GENOMIC DNA]</scope>
    <source>
        <strain evidence="7">Msb3</strain>
    </source>
</reference>
<organism evidence="6 7">
    <name type="scientific">Paraburkholderia dioscoreae</name>
    <dbReference type="NCBI Taxonomy" id="2604047"/>
    <lineage>
        <taxon>Bacteria</taxon>
        <taxon>Pseudomonadati</taxon>
        <taxon>Pseudomonadota</taxon>
        <taxon>Betaproteobacteria</taxon>
        <taxon>Burkholderiales</taxon>
        <taxon>Burkholderiaceae</taxon>
        <taxon>Paraburkholderia</taxon>
    </lineage>
</organism>
<dbReference type="NCBIfam" id="TIGR03696">
    <property type="entry name" value="Rhs_assc_core"/>
    <property type="match status" value="1"/>
</dbReference>
<dbReference type="InterPro" id="IPR045351">
    <property type="entry name" value="DUF6531"/>
</dbReference>
<evidence type="ECO:0000313" key="6">
    <source>
        <dbReference type="EMBL" id="VVD34576.1"/>
    </source>
</evidence>
<feature type="domain" description="Toxin 37-like C-terminal" evidence="3">
    <location>
        <begin position="1139"/>
        <end position="1211"/>
    </location>
</feature>
<feature type="domain" description="Teneurin-like YD-shell" evidence="5">
    <location>
        <begin position="398"/>
        <end position="512"/>
    </location>
</feature>
<dbReference type="KEGG" id="pdio:PDMSB3_3292.1"/>
<dbReference type="Pfam" id="PF05593">
    <property type="entry name" value="RHS_repeat"/>
    <property type="match status" value="4"/>
</dbReference>
<dbReference type="Gene3D" id="2.180.10.10">
    <property type="entry name" value="RHS repeat-associated core"/>
    <property type="match status" value="4"/>
</dbReference>
<dbReference type="EMBL" id="LR699554">
    <property type="protein sequence ID" value="VVD34576.1"/>
    <property type="molecule type" value="Genomic_DNA"/>
</dbReference>
<dbReference type="InterPro" id="IPR031325">
    <property type="entry name" value="RHS_repeat"/>
</dbReference>
<keyword evidence="1" id="KW-0677">Repeat</keyword>
<keyword evidence="7" id="KW-1185">Reference proteome</keyword>
<sequence>MQVFDALVARRALRRPFVLLLFFMLLSWFVVPHAHANDYCNSRYIAAGAYPADPQCPLKAAAADFGGMGGYVCGDPNVIAEYCSGPAGTDTTEPASPEGSMPDVGGNDCSSDATAGCGNSTSGADPVNLYTGQFYQYAHDLSVADTAGSLDLTRVYRSGAYDASGNPLAGAFGVGMSFTYDTILAMSTDRQRFELREASGIRVPFTPRAGSSKIWDDLTSPGEYYRARIDAVGSSGMTLTLRDGRTQQFTMIAGVYRLVRLQDRNGNAVVIARDSKTGAVMTVSSPNGRLLDFTSVTGSRGTPLVSRVSDPLKRQVNYQYDGQDRLIQFTDAGGGVWRYGWDNQSRLVTVTDPLGNVQVNNTYGNGRDLKDRVVSQKLADNSTFGFAYTVVNGKVVQTEVTDRRGSVRRLEFDASGHVLRNTYPAGLDIVQVQTYAYDATGRVTNRTWADRQYSYAYDTNGNRIGEADQYGTLVTRSFDSYSRLLTEAQAGDPQRGVSTIYAYDAKGNLLTVTDRLGNRTTLTNDSRGRPLTVTDALKGLTKYVWTGADLTSVTDPLNRTTQFTTDAAGRLTAVQDPLGNRTWRTLDALDRTTDVTDAAGGVSHFTWDSGAHLLSQVDPKGVTTRYTYDAIGRPRTKTDPLGHSETYTWNSAGQIESLTDRKGQVTSYTYDAAGRALQTDFRTEPGALPVRSWAYGWNDALDKLNGTRDFIPTADGRHQKEVDTVFHYDSLTGKLVRALEIPTFQGIWTYRYAPDTRDLAGIDMDRATVNYSRDAEHRVTQIQYEVNDEAPRTFNYAYDPLGRPGQVTFANGIVATYTWDAASQLTGITYRRADGNVLGDLTYGYDLAGRRTRAGGSLAKVNLPQAVSDAQYNGANQLTRWAGKTLSYDLNGNLASDGVNQFGWNEQNLLRQISGGVTASFSYDMFGRRNDRTVDGHRMQTAWIGDELNFMVPDGDWSQRIRMFSPYQAGGPDELTFRRIGDDASLDRYVLRDANNNVIALTDADQQSQTQYSYEPYGATVQTGVADPNPQQYTGRENDGTGLYYYRNRYYNPATARFISEDPIGWASGQTNAYAYVGGNPVQFSDPEGLQMAFPIPVGPMPGGGGGQAGGVPRWFNDLVSGPTWVKPPANAYDPNGPKAPGKPSAADGYQDPKNGENWVPNPNPGKGGSAWGWEDSSGDVWCPTGQGGNAHGGPHWDVQSPGGRNRNVRPARQ</sequence>
<dbReference type="InterPro" id="IPR050708">
    <property type="entry name" value="T6SS_VgrG/RHS"/>
</dbReference>
<dbReference type="Proteomes" id="UP000325811">
    <property type="component" value="Chromosome II"/>
</dbReference>
<feature type="region of interest" description="Disordered" evidence="2">
    <location>
        <begin position="1126"/>
        <end position="1214"/>
    </location>
</feature>
<dbReference type="Pfam" id="PF15535">
    <property type="entry name" value="Ntox37"/>
    <property type="match status" value="1"/>
</dbReference>
<name>A0A5Q4Z3V5_9BURK</name>
<protein>
    <submittedName>
        <fullName evidence="6">Rhs-family protein</fullName>
    </submittedName>
</protein>
<feature type="domain" description="Teneurin-like YD-shell" evidence="5">
    <location>
        <begin position="725"/>
        <end position="1066"/>
    </location>
</feature>
<dbReference type="NCBIfam" id="TIGR01643">
    <property type="entry name" value="YD_repeat_2x"/>
    <property type="match status" value="8"/>
</dbReference>
<evidence type="ECO:0000259" key="5">
    <source>
        <dbReference type="Pfam" id="PF25023"/>
    </source>
</evidence>
<evidence type="ECO:0000259" key="4">
    <source>
        <dbReference type="Pfam" id="PF20148"/>
    </source>
</evidence>
<dbReference type="Pfam" id="PF20148">
    <property type="entry name" value="DUF6531"/>
    <property type="match status" value="1"/>
</dbReference>
<evidence type="ECO:0000256" key="2">
    <source>
        <dbReference type="SAM" id="MobiDB-lite"/>
    </source>
</evidence>
<dbReference type="InterPro" id="IPR006530">
    <property type="entry name" value="YD"/>
</dbReference>